<organism evidence="1 2">
    <name type="scientific">Aspergillus minisclerotigenes</name>
    <dbReference type="NCBI Taxonomy" id="656917"/>
    <lineage>
        <taxon>Eukaryota</taxon>
        <taxon>Fungi</taxon>
        <taxon>Dikarya</taxon>
        <taxon>Ascomycota</taxon>
        <taxon>Pezizomycotina</taxon>
        <taxon>Eurotiomycetes</taxon>
        <taxon>Eurotiomycetidae</taxon>
        <taxon>Eurotiales</taxon>
        <taxon>Aspergillaceae</taxon>
        <taxon>Aspergillus</taxon>
        <taxon>Aspergillus subgen. Circumdati</taxon>
    </lineage>
</organism>
<accession>A0A5N6J4Q4</accession>
<evidence type="ECO:0000313" key="1">
    <source>
        <dbReference type="EMBL" id="KAB8273249.1"/>
    </source>
</evidence>
<dbReference type="AlphaFoldDB" id="A0A5N6J4Q4"/>
<dbReference type="Proteomes" id="UP000326289">
    <property type="component" value="Unassembled WGS sequence"/>
</dbReference>
<gene>
    <name evidence="1" type="ORF">BDV30DRAFT_210709</name>
</gene>
<reference evidence="1 2" key="1">
    <citation type="submission" date="2019-04" db="EMBL/GenBank/DDBJ databases">
        <title>Fungal friends and foes A comparative genomics study of 23 Aspergillus species from section Flavi.</title>
        <authorList>
            <consortium name="DOE Joint Genome Institute"/>
            <person name="Kjaerbolling I."/>
            <person name="Vesth T.C."/>
            <person name="Frisvad J.C."/>
            <person name="Nybo J.L."/>
            <person name="Theobald S."/>
            <person name="Kildgaard S."/>
            <person name="Petersen T.I."/>
            <person name="Kuo A."/>
            <person name="Sato A."/>
            <person name="Lyhne E.K."/>
            <person name="Kogle M.E."/>
            <person name="Wiebenga A."/>
            <person name="Kun R.S."/>
            <person name="Lubbers R.J."/>
            <person name="Makela M.R."/>
            <person name="Barry K."/>
            <person name="Chovatia M."/>
            <person name="Clum A."/>
            <person name="Daum C."/>
            <person name="Haridas S."/>
            <person name="He G."/>
            <person name="LaButti K."/>
            <person name="Lipzen A."/>
            <person name="Mondo S."/>
            <person name="Pangilinan J."/>
            <person name="Riley R."/>
            <person name="Salamov A."/>
            <person name="Simmons B.A."/>
            <person name="Magnuson J.K."/>
            <person name="Henrissat B."/>
            <person name="Mortensen U.H."/>
            <person name="Larsen T.O."/>
            <person name="De vries R.P."/>
            <person name="Grigoriev I.V."/>
            <person name="Machida M."/>
            <person name="Baker S.E."/>
            <person name="Andersen M.R."/>
        </authorList>
    </citation>
    <scope>NUCLEOTIDE SEQUENCE [LARGE SCALE GENOMIC DNA]</scope>
    <source>
        <strain evidence="1 2">CBS 117635</strain>
    </source>
</reference>
<protein>
    <submittedName>
        <fullName evidence="1">Uncharacterized protein</fullName>
    </submittedName>
</protein>
<proteinExistence type="predicted"/>
<name>A0A5N6J4Q4_9EURO</name>
<sequence>MRLAWRSSIMVDMTTAWLLGFWRKSKVVNITIPCLVVLIPTVTEPWQVRAGRRDGESSRSCPGSTMHSPTICTLPTCVYACMHACRRSHST</sequence>
<dbReference type="EMBL" id="ML732797">
    <property type="protein sequence ID" value="KAB8273249.1"/>
    <property type="molecule type" value="Genomic_DNA"/>
</dbReference>
<evidence type="ECO:0000313" key="2">
    <source>
        <dbReference type="Proteomes" id="UP000326289"/>
    </source>
</evidence>
<keyword evidence="2" id="KW-1185">Reference proteome</keyword>